<keyword evidence="3" id="KW-1185">Reference proteome</keyword>
<gene>
    <name evidence="2" type="ORF">TW77_12825</name>
</gene>
<dbReference type="EMBL" id="JXYA01000027">
    <property type="protein sequence ID" value="KJZ08291.1"/>
    <property type="molecule type" value="Genomic_DNA"/>
</dbReference>
<sequence>MKKQILALVVSLASAQSFAGATIYEHSYMKGERSYINDGELIDAIEKRGVFRNDSISSLKVDYGSCAVLYRDAGYSSTAKYFQGGTYVDLVNYGINDTTSSIQVFKSNRCDSSIMTHFRVHRDYRTGGGDFSLPPNSYLRDLEGGNWHRGNHANDKISSIIVGDGACVKMYEHYRYTGIKKEFNRNVATLDTYSFNDKASSVKVTTGSCSPSTPTGGGGVINPPDDCGGFGEICP</sequence>
<proteinExistence type="predicted"/>
<accession>A0A0F4QKX5</accession>
<dbReference type="RefSeq" id="WP_046005376.1">
    <property type="nucleotide sequence ID" value="NZ_JXYA01000027.1"/>
</dbReference>
<name>A0A0F4QKX5_9GAMM</name>
<feature type="chain" id="PRO_5002475502" description="Beta/gamma crystallin 'Greek key' domain-containing protein" evidence="1">
    <location>
        <begin position="20"/>
        <end position="235"/>
    </location>
</feature>
<feature type="signal peptide" evidence="1">
    <location>
        <begin position="1"/>
        <end position="19"/>
    </location>
</feature>
<evidence type="ECO:0000256" key="1">
    <source>
        <dbReference type="SAM" id="SignalP"/>
    </source>
</evidence>
<reference evidence="2 3" key="1">
    <citation type="journal article" date="2015" name="BMC Genomics">
        <title>Genome mining reveals unlocked bioactive potential of marine Gram-negative bacteria.</title>
        <authorList>
            <person name="Machado H."/>
            <person name="Sonnenschein E.C."/>
            <person name="Melchiorsen J."/>
            <person name="Gram L."/>
        </authorList>
    </citation>
    <scope>NUCLEOTIDE SEQUENCE [LARGE SCALE GENOMIC DNA]</scope>
    <source>
        <strain evidence="2 3">S2471</strain>
    </source>
</reference>
<comment type="caution">
    <text evidence="2">The sequence shown here is derived from an EMBL/GenBank/DDBJ whole genome shotgun (WGS) entry which is preliminary data.</text>
</comment>
<dbReference type="Gene3D" id="2.60.20.10">
    <property type="entry name" value="Crystallins"/>
    <property type="match status" value="2"/>
</dbReference>
<keyword evidence="1" id="KW-0732">Signal</keyword>
<evidence type="ECO:0008006" key="4">
    <source>
        <dbReference type="Google" id="ProtNLM"/>
    </source>
</evidence>
<organism evidence="2 3">
    <name type="scientific">Pseudoalteromonas rubra</name>
    <dbReference type="NCBI Taxonomy" id="43658"/>
    <lineage>
        <taxon>Bacteria</taxon>
        <taxon>Pseudomonadati</taxon>
        <taxon>Pseudomonadota</taxon>
        <taxon>Gammaproteobacteria</taxon>
        <taxon>Alteromonadales</taxon>
        <taxon>Pseudoalteromonadaceae</taxon>
        <taxon>Pseudoalteromonas</taxon>
    </lineage>
</organism>
<dbReference type="AlphaFoldDB" id="A0A0F4QKX5"/>
<dbReference type="SUPFAM" id="SSF49695">
    <property type="entry name" value="gamma-Crystallin-like"/>
    <property type="match status" value="2"/>
</dbReference>
<dbReference type="PATRIC" id="fig|43658.5.peg.2712"/>
<dbReference type="InterPro" id="IPR011024">
    <property type="entry name" value="G_crystallin-like"/>
</dbReference>
<evidence type="ECO:0000313" key="2">
    <source>
        <dbReference type="EMBL" id="KJZ08291.1"/>
    </source>
</evidence>
<dbReference type="Proteomes" id="UP000033452">
    <property type="component" value="Unassembled WGS sequence"/>
</dbReference>
<evidence type="ECO:0000313" key="3">
    <source>
        <dbReference type="Proteomes" id="UP000033452"/>
    </source>
</evidence>
<dbReference type="OrthoDB" id="5740202at2"/>
<protein>
    <recommendedName>
        <fullName evidence="4">Beta/gamma crystallin 'Greek key' domain-containing protein</fullName>
    </recommendedName>
</protein>